<accession>A0ABQ7YH23</accession>
<gene>
    <name evidence="1" type="ORF">HID58_074511</name>
</gene>
<dbReference type="Proteomes" id="UP000824890">
    <property type="component" value="Unassembled WGS sequence"/>
</dbReference>
<protein>
    <submittedName>
        <fullName evidence="1">Uncharacterized protein</fullName>
    </submittedName>
</protein>
<name>A0ABQ7YH23_BRANA</name>
<dbReference type="EMBL" id="JAGKQM010000017">
    <property type="protein sequence ID" value="KAH0867489.1"/>
    <property type="molecule type" value="Genomic_DNA"/>
</dbReference>
<evidence type="ECO:0000313" key="2">
    <source>
        <dbReference type="Proteomes" id="UP000824890"/>
    </source>
</evidence>
<evidence type="ECO:0000313" key="1">
    <source>
        <dbReference type="EMBL" id="KAH0867489.1"/>
    </source>
</evidence>
<organism evidence="1 2">
    <name type="scientific">Brassica napus</name>
    <name type="common">Rape</name>
    <dbReference type="NCBI Taxonomy" id="3708"/>
    <lineage>
        <taxon>Eukaryota</taxon>
        <taxon>Viridiplantae</taxon>
        <taxon>Streptophyta</taxon>
        <taxon>Embryophyta</taxon>
        <taxon>Tracheophyta</taxon>
        <taxon>Spermatophyta</taxon>
        <taxon>Magnoliopsida</taxon>
        <taxon>eudicotyledons</taxon>
        <taxon>Gunneridae</taxon>
        <taxon>Pentapetalae</taxon>
        <taxon>rosids</taxon>
        <taxon>malvids</taxon>
        <taxon>Brassicales</taxon>
        <taxon>Brassicaceae</taxon>
        <taxon>Brassiceae</taxon>
        <taxon>Brassica</taxon>
    </lineage>
</organism>
<comment type="caution">
    <text evidence="1">The sequence shown here is derived from an EMBL/GenBank/DDBJ whole genome shotgun (WGS) entry which is preliminary data.</text>
</comment>
<keyword evidence="2" id="KW-1185">Reference proteome</keyword>
<feature type="non-terminal residue" evidence="1">
    <location>
        <position position="1"/>
    </location>
</feature>
<proteinExistence type="predicted"/>
<reference evidence="1 2" key="1">
    <citation type="submission" date="2021-05" db="EMBL/GenBank/DDBJ databases">
        <title>Genome Assembly of Synthetic Allotetraploid Brassica napus Reveals Homoeologous Exchanges between Subgenomes.</title>
        <authorList>
            <person name="Davis J.T."/>
        </authorList>
    </citation>
    <scope>NUCLEOTIDE SEQUENCE [LARGE SCALE GENOMIC DNA]</scope>
    <source>
        <strain evidence="2">cv. Da-Ae</strain>
        <tissue evidence="1">Seedling</tissue>
    </source>
</reference>
<sequence length="160" mass="17357">SDSRRKGKNILMTKDNSMTGSPPLQLSSCFAALDIPESSGSCGEDPTCWMGVKIPAWRSVVAREVRLQSPTAKGGSFLDNEDVYGLVLKEYGASSPYGLCGIYPIVGLFSLTFEVLNNSGVWRAAEGYCREEELVQWLLRVEAIERGGGFEAPDEGAVEL</sequence>